<protein>
    <submittedName>
        <fullName evidence="2">Bestrophin homolog</fullName>
    </submittedName>
</protein>
<dbReference type="WBParaSite" id="PgR298_g002_t01">
    <property type="protein sequence ID" value="PgR298_g002_t01"/>
    <property type="gene ID" value="PgR298_g002"/>
</dbReference>
<name>A0A915CJJ4_PARUN</name>
<dbReference type="AlphaFoldDB" id="A0A915CJJ4"/>
<organism evidence="1 2">
    <name type="scientific">Parascaris univalens</name>
    <name type="common">Nematode worm</name>
    <dbReference type="NCBI Taxonomy" id="6257"/>
    <lineage>
        <taxon>Eukaryota</taxon>
        <taxon>Metazoa</taxon>
        <taxon>Ecdysozoa</taxon>
        <taxon>Nematoda</taxon>
        <taxon>Chromadorea</taxon>
        <taxon>Rhabditida</taxon>
        <taxon>Spirurina</taxon>
        <taxon>Ascaridomorpha</taxon>
        <taxon>Ascaridoidea</taxon>
        <taxon>Ascarididae</taxon>
        <taxon>Parascaris</taxon>
    </lineage>
</organism>
<sequence>MDTKKSLLVCLLEEGSFNVGAFHSPCLQWRSCKAYRNDDVVFIDMVGSFRDLDVGSLTPMRLPGGKRNRQFDAAFVCLGVVVVLWKIGLLDHLLEKPFSEFRWPPYVDVRLEVALELNVVFQCIYMRMTGHISTQKRLPHCDEYSSESFPQKILSSSQ</sequence>
<dbReference type="Proteomes" id="UP000887569">
    <property type="component" value="Unplaced"/>
</dbReference>
<evidence type="ECO:0000313" key="1">
    <source>
        <dbReference type="Proteomes" id="UP000887569"/>
    </source>
</evidence>
<keyword evidence="1" id="KW-1185">Reference proteome</keyword>
<accession>A0A915CJJ4</accession>
<evidence type="ECO:0000313" key="2">
    <source>
        <dbReference type="WBParaSite" id="PgR298_g002_t01"/>
    </source>
</evidence>
<reference evidence="2" key="1">
    <citation type="submission" date="2022-11" db="UniProtKB">
        <authorList>
            <consortium name="WormBaseParasite"/>
        </authorList>
    </citation>
    <scope>IDENTIFICATION</scope>
</reference>
<proteinExistence type="predicted"/>